<name>A0A8K0R6V5_9PLEO</name>
<protein>
    <submittedName>
        <fullName evidence="2">Uncharacterized protein</fullName>
    </submittedName>
</protein>
<gene>
    <name evidence="2" type="ORF">FB567DRAFT_526718</name>
</gene>
<reference evidence="2" key="1">
    <citation type="journal article" date="2021" name="Nat. Commun.">
        <title>Genetic determinants of endophytism in the Arabidopsis root mycobiome.</title>
        <authorList>
            <person name="Mesny F."/>
            <person name="Miyauchi S."/>
            <person name="Thiergart T."/>
            <person name="Pickel B."/>
            <person name="Atanasova L."/>
            <person name="Karlsson M."/>
            <person name="Huettel B."/>
            <person name="Barry K.W."/>
            <person name="Haridas S."/>
            <person name="Chen C."/>
            <person name="Bauer D."/>
            <person name="Andreopoulos W."/>
            <person name="Pangilinan J."/>
            <person name="LaButti K."/>
            <person name="Riley R."/>
            <person name="Lipzen A."/>
            <person name="Clum A."/>
            <person name="Drula E."/>
            <person name="Henrissat B."/>
            <person name="Kohler A."/>
            <person name="Grigoriev I.V."/>
            <person name="Martin F.M."/>
            <person name="Hacquard S."/>
        </authorList>
    </citation>
    <scope>NUCLEOTIDE SEQUENCE</scope>
    <source>
        <strain evidence="2">MPI-SDFR-AT-0120</strain>
    </source>
</reference>
<comment type="caution">
    <text evidence="2">The sequence shown here is derived from an EMBL/GenBank/DDBJ whole genome shotgun (WGS) entry which is preliminary data.</text>
</comment>
<evidence type="ECO:0000313" key="2">
    <source>
        <dbReference type="EMBL" id="KAH7087000.1"/>
    </source>
</evidence>
<proteinExistence type="predicted"/>
<dbReference type="Proteomes" id="UP000813461">
    <property type="component" value="Unassembled WGS sequence"/>
</dbReference>
<keyword evidence="1" id="KW-0472">Membrane</keyword>
<feature type="transmembrane region" description="Helical" evidence="1">
    <location>
        <begin position="90"/>
        <end position="110"/>
    </location>
</feature>
<evidence type="ECO:0000256" key="1">
    <source>
        <dbReference type="SAM" id="Phobius"/>
    </source>
</evidence>
<organism evidence="2 3">
    <name type="scientific">Paraphoma chrysanthemicola</name>
    <dbReference type="NCBI Taxonomy" id="798071"/>
    <lineage>
        <taxon>Eukaryota</taxon>
        <taxon>Fungi</taxon>
        <taxon>Dikarya</taxon>
        <taxon>Ascomycota</taxon>
        <taxon>Pezizomycotina</taxon>
        <taxon>Dothideomycetes</taxon>
        <taxon>Pleosporomycetidae</taxon>
        <taxon>Pleosporales</taxon>
        <taxon>Pleosporineae</taxon>
        <taxon>Phaeosphaeriaceae</taxon>
        <taxon>Paraphoma</taxon>
    </lineage>
</organism>
<accession>A0A8K0R6V5</accession>
<dbReference type="EMBL" id="JAGMVJ010000010">
    <property type="protein sequence ID" value="KAH7087000.1"/>
    <property type="molecule type" value="Genomic_DNA"/>
</dbReference>
<dbReference type="AlphaFoldDB" id="A0A8K0R6V5"/>
<keyword evidence="1" id="KW-0812">Transmembrane</keyword>
<keyword evidence="3" id="KW-1185">Reference proteome</keyword>
<sequence>MAVQSVLSPTKTPMDIATVSLFQMFGGSLLAALSQTIPNEQLVKELTRNVPNIDIRAILAAGAIGSPKLIGPAQLTSVMKSYNFAIVDTFYLAGAVTTMSFIVALGLLWISMEGNAVAREEGP</sequence>
<evidence type="ECO:0000313" key="3">
    <source>
        <dbReference type="Proteomes" id="UP000813461"/>
    </source>
</evidence>
<keyword evidence="1" id="KW-1133">Transmembrane helix</keyword>
<dbReference type="OrthoDB" id="10021397at2759"/>